<name>A0AC35GPD2_9BILA</name>
<evidence type="ECO:0000313" key="2">
    <source>
        <dbReference type="WBParaSite" id="PS1159_v2.g7268.t1"/>
    </source>
</evidence>
<reference evidence="2" key="1">
    <citation type="submission" date="2022-11" db="UniProtKB">
        <authorList>
            <consortium name="WormBaseParasite"/>
        </authorList>
    </citation>
    <scope>IDENTIFICATION</scope>
</reference>
<organism evidence="1 2">
    <name type="scientific">Panagrolaimus sp. PS1159</name>
    <dbReference type="NCBI Taxonomy" id="55785"/>
    <lineage>
        <taxon>Eukaryota</taxon>
        <taxon>Metazoa</taxon>
        <taxon>Ecdysozoa</taxon>
        <taxon>Nematoda</taxon>
        <taxon>Chromadorea</taxon>
        <taxon>Rhabditida</taxon>
        <taxon>Tylenchina</taxon>
        <taxon>Panagrolaimomorpha</taxon>
        <taxon>Panagrolaimoidea</taxon>
        <taxon>Panagrolaimidae</taxon>
        <taxon>Panagrolaimus</taxon>
    </lineage>
</organism>
<evidence type="ECO:0000313" key="1">
    <source>
        <dbReference type="Proteomes" id="UP000887580"/>
    </source>
</evidence>
<accession>A0AC35GPD2</accession>
<sequence>MQHYLKHKNMTRTLGGIVGIGWDDLTNEYTLPVFKVTYKNCMADPDNTFLVPDNVYLIPIKKTSLDRTSSVFNSFDEYKSLASNKLTISGSASAKGKGSASASFSRETSDTKEHFVKTESIMLQNKLSYMAYDFIGNAHGGLDEGFIRRVKEIAMAVKKGKKLKAQFLAENLVANYGTHVIHKATAAAEIVQNIFIKKTEEYKGEKHMTEIKAGLAAEFDGQAYGGGGSVGVENKNENEKKESTNTSSTKYFIHNRGGPHVNRVGAAGLTEAMMHVDNLIGINQIGKFLYDLIPAVPLKEYSRMTKYTVKNLVYDAIQEYYKRNTLPGCMDFQSDNYNPLANLNDGSCGDPGELYSFDGIYQTCIPSYSWGVKFQDVEPGTQCKKYERKNRLTEDFSCPNKTNPVLIDSKKIQFNDRIIKQTIRKCWWFFPYCWYEPADVTAMDEIFIAAYWCMSSTKLHTTQYGKAPPNKLNQIMRHQILNAIEEDTKLLKIFFPTSFSIKEQMESESVCETAPGDAEKITWKSVIEDFINAGYDHYCKNGRCQSEPLNITKLQNDMLKNYPKTMQALLPILDVGFIKSQTKNHHSIAENDVLDNIIFNQQKTSSNKAGTPNAYFGGMFQNSNNNPFTGKPECPSFFEELNILGNIKMCVCYDQDRKWPITLGTIFNCISKIQKCPKGYSEYYAGSIQNCDYNYCIRFHSRDHDIKPVLSKPPFTKYDDALSKDTKSSSSSKKKYEF</sequence>
<protein>
    <submittedName>
        <fullName evidence="2">Macrophage-expressed gene 1 protein</fullName>
    </submittedName>
</protein>
<dbReference type="Proteomes" id="UP000887580">
    <property type="component" value="Unplaced"/>
</dbReference>
<dbReference type="WBParaSite" id="PS1159_v2.g7268.t1">
    <property type="protein sequence ID" value="PS1159_v2.g7268.t1"/>
    <property type="gene ID" value="PS1159_v2.g7268"/>
</dbReference>
<proteinExistence type="predicted"/>